<dbReference type="InterPro" id="IPR001005">
    <property type="entry name" value="SANT/Myb"/>
</dbReference>
<comment type="subcellular location">
    <subcellularLocation>
        <location evidence="1">Nucleus</location>
    </subcellularLocation>
</comment>
<dbReference type="EMBL" id="JBJXBP010000008">
    <property type="protein sequence ID" value="KAL3813396.1"/>
    <property type="molecule type" value="Genomic_DNA"/>
</dbReference>
<dbReference type="Proteomes" id="UP001634393">
    <property type="component" value="Unassembled WGS sequence"/>
</dbReference>
<feature type="domain" description="HTH myb-type" evidence="8">
    <location>
        <begin position="9"/>
        <end position="61"/>
    </location>
</feature>
<dbReference type="GO" id="GO:0005634">
    <property type="term" value="C:nucleus"/>
    <property type="evidence" value="ECO:0007669"/>
    <property type="project" value="UniProtKB-SubCell"/>
</dbReference>
<feature type="region of interest" description="Disordered" evidence="6">
    <location>
        <begin position="122"/>
        <end position="142"/>
    </location>
</feature>
<comment type="function">
    <text evidence="5">Transcription factor.</text>
</comment>
<evidence type="ECO:0000259" key="8">
    <source>
        <dbReference type="PROSITE" id="PS51294"/>
    </source>
</evidence>
<dbReference type="FunFam" id="1.10.10.60:FF:000001">
    <property type="entry name" value="MYB-related transcription factor"/>
    <property type="match status" value="1"/>
</dbReference>
<keyword evidence="10" id="KW-1185">Reference proteome</keyword>
<dbReference type="PROSITE" id="PS50090">
    <property type="entry name" value="MYB_LIKE"/>
    <property type="match status" value="2"/>
</dbReference>
<evidence type="ECO:0000256" key="2">
    <source>
        <dbReference type="ARBA" id="ARBA00022737"/>
    </source>
</evidence>
<organism evidence="9 10">
    <name type="scientific">Penstemon smallii</name>
    <dbReference type="NCBI Taxonomy" id="265156"/>
    <lineage>
        <taxon>Eukaryota</taxon>
        <taxon>Viridiplantae</taxon>
        <taxon>Streptophyta</taxon>
        <taxon>Embryophyta</taxon>
        <taxon>Tracheophyta</taxon>
        <taxon>Spermatophyta</taxon>
        <taxon>Magnoliopsida</taxon>
        <taxon>eudicotyledons</taxon>
        <taxon>Gunneridae</taxon>
        <taxon>Pentapetalae</taxon>
        <taxon>asterids</taxon>
        <taxon>lamiids</taxon>
        <taxon>Lamiales</taxon>
        <taxon>Plantaginaceae</taxon>
        <taxon>Cheloneae</taxon>
        <taxon>Penstemon</taxon>
    </lineage>
</organism>
<evidence type="ECO:0000313" key="9">
    <source>
        <dbReference type="EMBL" id="KAL3813396.1"/>
    </source>
</evidence>
<dbReference type="InterPro" id="IPR009057">
    <property type="entry name" value="Homeodomain-like_sf"/>
</dbReference>
<dbReference type="Pfam" id="PF00249">
    <property type="entry name" value="Myb_DNA-binding"/>
    <property type="match status" value="2"/>
</dbReference>
<feature type="domain" description="HTH myb-type" evidence="8">
    <location>
        <begin position="62"/>
        <end position="116"/>
    </location>
</feature>
<feature type="domain" description="Myb-like" evidence="7">
    <location>
        <begin position="9"/>
        <end position="61"/>
    </location>
</feature>
<proteinExistence type="predicted"/>
<dbReference type="PROSITE" id="PS51294">
    <property type="entry name" value="HTH_MYB"/>
    <property type="match status" value="2"/>
</dbReference>
<sequence length="351" mass="38658">MGRSPCCDKLGLKKGPWTPEEDQKLLAYIEEHGHGSWRALPIKAGLQRCGKSCRLRWTNYLRPDIKRGKFSLQEEQTIIQLHALLGNRWSAIATHLPKRTDNEIKNYWNTHLKKRLAKMGIDPVTHKPKNDSVLTSTDGGQSKNAANLSHMAQWESARLEAEARLVRQSKLISTFSNSFQAQKPEFATTSSTIHKPVGPARCLDVLKSWNGWGDATEAANASVSVVGIGGDLGSPTSTLSSSVCDGGTMKEDWKQQLQVPFSTEDLLDTSSFQSTWATESVTGNCSEHVPSGNFVEKFTDLLLSNSSAGRRSEDGGESDNGGGSDYYENNKNYWDNILNLVNSSPPDSPIF</sequence>
<dbReference type="FunFam" id="1.10.10.60:FF:000428">
    <property type="entry name" value="Transcription factor MYB39"/>
    <property type="match status" value="1"/>
</dbReference>
<dbReference type="CDD" id="cd00167">
    <property type="entry name" value="SANT"/>
    <property type="match status" value="2"/>
</dbReference>
<keyword evidence="3" id="KW-0238">DNA-binding</keyword>
<feature type="region of interest" description="Disordered" evidence="6">
    <location>
        <begin position="306"/>
        <end position="326"/>
    </location>
</feature>
<dbReference type="Gene3D" id="1.10.10.60">
    <property type="entry name" value="Homeodomain-like"/>
    <property type="match status" value="2"/>
</dbReference>
<dbReference type="SUPFAM" id="SSF46689">
    <property type="entry name" value="Homeodomain-like"/>
    <property type="match status" value="1"/>
</dbReference>
<evidence type="ECO:0000256" key="4">
    <source>
        <dbReference type="ARBA" id="ARBA00023242"/>
    </source>
</evidence>
<evidence type="ECO:0000256" key="6">
    <source>
        <dbReference type="SAM" id="MobiDB-lite"/>
    </source>
</evidence>
<dbReference type="GO" id="GO:0003677">
    <property type="term" value="F:DNA binding"/>
    <property type="evidence" value="ECO:0007669"/>
    <property type="project" value="UniProtKB-KW"/>
</dbReference>
<evidence type="ECO:0000256" key="3">
    <source>
        <dbReference type="ARBA" id="ARBA00023125"/>
    </source>
</evidence>
<dbReference type="InterPro" id="IPR015495">
    <property type="entry name" value="Myb_TF_plants"/>
</dbReference>
<dbReference type="PANTHER" id="PTHR10641">
    <property type="entry name" value="MYB FAMILY TRANSCRIPTION FACTOR"/>
    <property type="match status" value="1"/>
</dbReference>
<feature type="compositionally biased region" description="Polar residues" evidence="6">
    <location>
        <begin position="132"/>
        <end position="142"/>
    </location>
</feature>
<name>A0ABD3RNF0_9LAMI</name>
<comment type="caution">
    <text evidence="9">The sequence shown here is derived from an EMBL/GenBank/DDBJ whole genome shotgun (WGS) entry which is preliminary data.</text>
</comment>
<accession>A0ABD3RNF0</accession>
<protein>
    <submittedName>
        <fullName evidence="9">Uncharacterized protein</fullName>
    </submittedName>
</protein>
<dbReference type="InterPro" id="IPR017930">
    <property type="entry name" value="Myb_dom"/>
</dbReference>
<dbReference type="PANTHER" id="PTHR10641:SF586">
    <property type="entry name" value="TRANSCRIPTION FACTOR MYB16"/>
    <property type="match status" value="1"/>
</dbReference>
<feature type="domain" description="Myb-like" evidence="7">
    <location>
        <begin position="62"/>
        <end position="112"/>
    </location>
</feature>
<evidence type="ECO:0000259" key="7">
    <source>
        <dbReference type="PROSITE" id="PS50090"/>
    </source>
</evidence>
<dbReference type="SMART" id="SM00717">
    <property type="entry name" value="SANT"/>
    <property type="match status" value="2"/>
</dbReference>
<evidence type="ECO:0000256" key="5">
    <source>
        <dbReference type="ARBA" id="ARBA00057804"/>
    </source>
</evidence>
<keyword evidence="2" id="KW-0677">Repeat</keyword>
<evidence type="ECO:0000313" key="10">
    <source>
        <dbReference type="Proteomes" id="UP001634393"/>
    </source>
</evidence>
<dbReference type="AlphaFoldDB" id="A0ABD3RNF0"/>
<reference evidence="9 10" key="1">
    <citation type="submission" date="2024-12" db="EMBL/GenBank/DDBJ databases">
        <title>The unique morphological basis and parallel evolutionary history of personate flowers in Penstemon.</title>
        <authorList>
            <person name="Depatie T.H."/>
            <person name="Wessinger C.A."/>
        </authorList>
    </citation>
    <scope>NUCLEOTIDE SEQUENCE [LARGE SCALE GENOMIC DNA]</scope>
    <source>
        <strain evidence="9">WTNN_2</strain>
        <tissue evidence="9">Leaf</tissue>
    </source>
</reference>
<evidence type="ECO:0000256" key="1">
    <source>
        <dbReference type="ARBA" id="ARBA00004123"/>
    </source>
</evidence>
<gene>
    <name evidence="9" type="ORF">ACJIZ3_014664</name>
</gene>
<keyword evidence="4" id="KW-0539">Nucleus</keyword>